<evidence type="ECO:0000256" key="4">
    <source>
        <dbReference type="ARBA" id="ARBA00023242"/>
    </source>
</evidence>
<comment type="caution">
    <text evidence="9">The sequence shown here is derived from an EMBL/GenBank/DDBJ whole genome shotgun (WGS) entry which is preliminary data.</text>
</comment>
<keyword evidence="10" id="KW-1185">Reference proteome</keyword>
<reference evidence="9 10" key="1">
    <citation type="submission" date="2024-01" db="EMBL/GenBank/DDBJ databases">
        <title>A draft genome for the cacao thread blight pathogen Marasmiellus scandens.</title>
        <authorList>
            <person name="Baruah I.K."/>
            <person name="Leung J."/>
            <person name="Bukari Y."/>
            <person name="Amoako-Attah I."/>
            <person name="Meinhardt L.W."/>
            <person name="Bailey B.A."/>
            <person name="Cohen S.P."/>
        </authorList>
    </citation>
    <scope>NUCLEOTIDE SEQUENCE [LARGE SCALE GENOMIC DNA]</scope>
    <source>
        <strain evidence="9 10">GH-19</strain>
    </source>
</reference>
<evidence type="ECO:0000259" key="7">
    <source>
        <dbReference type="Pfam" id="PF03914"/>
    </source>
</evidence>
<dbReference type="PIRSF" id="PIRSF028977">
    <property type="entry name" value="Nucleolar_complex_p3"/>
    <property type="match status" value="1"/>
</dbReference>
<evidence type="ECO:0000256" key="6">
    <source>
        <dbReference type="SAM" id="MobiDB-lite"/>
    </source>
</evidence>
<evidence type="ECO:0000256" key="2">
    <source>
        <dbReference type="ARBA" id="ARBA00007797"/>
    </source>
</evidence>
<organism evidence="9 10">
    <name type="scientific">Marasmiellus scandens</name>
    <dbReference type="NCBI Taxonomy" id="2682957"/>
    <lineage>
        <taxon>Eukaryota</taxon>
        <taxon>Fungi</taxon>
        <taxon>Dikarya</taxon>
        <taxon>Basidiomycota</taxon>
        <taxon>Agaricomycotina</taxon>
        <taxon>Agaricomycetes</taxon>
        <taxon>Agaricomycetidae</taxon>
        <taxon>Agaricales</taxon>
        <taxon>Marasmiineae</taxon>
        <taxon>Omphalotaceae</taxon>
        <taxon>Marasmiellus</taxon>
    </lineage>
</organism>
<dbReference type="PANTHER" id="PTHR14428">
    <property type="entry name" value="NUCLEOLAR COMPLEX PROTEIN 3"/>
    <property type="match status" value="1"/>
</dbReference>
<keyword evidence="5" id="KW-0690">Ribosome biogenesis</keyword>
<feature type="domain" description="Nucleolar complex-associated protein 3 N-terminal" evidence="8">
    <location>
        <begin position="249"/>
        <end position="351"/>
    </location>
</feature>
<evidence type="ECO:0000313" key="9">
    <source>
        <dbReference type="EMBL" id="KAK7467112.1"/>
    </source>
</evidence>
<keyword evidence="4" id="KW-0539">Nucleus</keyword>
<feature type="region of interest" description="Disordered" evidence="6">
    <location>
        <begin position="82"/>
        <end position="218"/>
    </location>
</feature>
<feature type="compositionally biased region" description="Acidic residues" evidence="6">
    <location>
        <begin position="109"/>
        <end position="156"/>
    </location>
</feature>
<dbReference type="Proteomes" id="UP001498398">
    <property type="component" value="Unassembled WGS sequence"/>
</dbReference>
<evidence type="ECO:0000259" key="8">
    <source>
        <dbReference type="Pfam" id="PF07540"/>
    </source>
</evidence>
<feature type="domain" description="CCAAT-binding factor" evidence="7">
    <location>
        <begin position="612"/>
        <end position="799"/>
    </location>
</feature>
<keyword evidence="3" id="KW-0175">Coiled coil</keyword>
<comment type="subcellular location">
    <subcellularLocation>
        <location evidence="1 5">Nucleus</location>
        <location evidence="1 5">Nucleolus</location>
    </subcellularLocation>
</comment>
<feature type="compositionally biased region" description="Acidic residues" evidence="6">
    <location>
        <begin position="202"/>
        <end position="211"/>
    </location>
</feature>
<dbReference type="InterPro" id="IPR005612">
    <property type="entry name" value="CCAAT-binding_factor"/>
</dbReference>
<feature type="compositionally biased region" description="Basic and acidic residues" evidence="6">
    <location>
        <begin position="483"/>
        <end position="497"/>
    </location>
</feature>
<comment type="similarity">
    <text evidence="2 5">Belongs to the CBF/MAK21 family.</text>
</comment>
<protein>
    <recommendedName>
        <fullName evidence="5">Nucleolar complex-associated protein 3</fullName>
    </recommendedName>
</protein>
<accession>A0ABR1JTC6</accession>
<evidence type="ECO:0000256" key="3">
    <source>
        <dbReference type="ARBA" id="ARBA00023054"/>
    </source>
</evidence>
<feature type="region of interest" description="Disordered" evidence="6">
    <location>
        <begin position="464"/>
        <end position="507"/>
    </location>
</feature>
<dbReference type="EMBL" id="JBANRG010000004">
    <property type="protein sequence ID" value="KAK7467112.1"/>
    <property type="molecule type" value="Genomic_DNA"/>
</dbReference>
<feature type="region of interest" description="Disordered" evidence="6">
    <location>
        <begin position="1"/>
        <end position="64"/>
    </location>
</feature>
<evidence type="ECO:0000313" key="10">
    <source>
        <dbReference type="Proteomes" id="UP001498398"/>
    </source>
</evidence>
<sequence>MVKSSKRSLSITRPTSSKKRKLNPVAKPSVLGKKSKGKQKAADKDTIPIPNADDDEEADISDQDLESFEQFGQSAHFLGILDRKGISRSKKETDRLHQLNKPIRKAPVDDDLPSIDSHDEDEDDGIWDSDEEEEENGFFSDEESNLGSESDSDIEMAYEAAPRKIPKASKNEPRGISRLPIKLPDGQIQETGRRNVSSSDSSESDSDEEVPIDAQPFARDDVATGARFGRPAVVDVIANKSRKARIQAAKEQIAGICQEIMTDPENGLGLLRRLHTFSLSHISSPTHPEPLPNDVFIRKLAALSQLAVFKDIIPGYRIRSLTDKEQAEKVSQAVARTREWEQGLVSVYQSYLRSLEQELRSRSELAETSLQCICTLLKEVTHFNFRINLMNCVVAQLSRKSWTVASELCLDTLNIVFRQDLTGTASLEVVRLLNRMIKEKRFKIHPAVLSCLLHLRLRNELGVRSSETKADKETTRPAKMKSRAKEAARRAKGKPTEQPHLSKKARKVLKETKEIEREFRDAEAEVDKEERAVTHTETLKHLFVLYFGILKNPKPTPLLPAALEGIAKYAHLVNIDFFKDLMNVLKGHITREDDKDEDGNVIPDEQKIKHRLLCIVTAFELLSGQGESLNIDLSDFIVHLYAIIVPLALMPNIDIPPSSSNPSHEQQNPKKRASSIFLSPGSPSPSPSSSISVADMLFKALTIAFSPRTLGKATASSFRSAAFIKRLLTASIHWPASSALRVLSFARDLIARDAKLEALLTTEERTFDGTYRPEVDDPQLCNAFGTCLWELQMLQTSHVDGRVREEAKNLLQFSSGGR</sequence>
<name>A0ABR1JTC6_9AGAR</name>
<dbReference type="Pfam" id="PF07540">
    <property type="entry name" value="NOC3p"/>
    <property type="match status" value="1"/>
</dbReference>
<gene>
    <name evidence="9" type="ORF">VKT23_004171</name>
</gene>
<dbReference type="Pfam" id="PF03914">
    <property type="entry name" value="CBF"/>
    <property type="match status" value="1"/>
</dbReference>
<dbReference type="InterPro" id="IPR011501">
    <property type="entry name" value="Noc3_N"/>
</dbReference>
<evidence type="ECO:0000256" key="1">
    <source>
        <dbReference type="ARBA" id="ARBA00004604"/>
    </source>
</evidence>
<dbReference type="InterPro" id="IPR016903">
    <property type="entry name" value="Nucleolar_cplx-assoc_3"/>
</dbReference>
<feature type="compositionally biased region" description="Low complexity" evidence="6">
    <location>
        <begin position="674"/>
        <end position="685"/>
    </location>
</feature>
<evidence type="ECO:0000256" key="5">
    <source>
        <dbReference type="PIRNR" id="PIRNR028977"/>
    </source>
</evidence>
<feature type="region of interest" description="Disordered" evidence="6">
    <location>
        <begin position="658"/>
        <end position="685"/>
    </location>
</feature>
<comment type="function">
    <text evidence="5">Required for synthesis of 60S ribosomal subunits and the transport of pre-ribosomes from the nucleoplasm to the cytoplasm.</text>
</comment>
<feature type="compositionally biased region" description="Basic and acidic residues" evidence="6">
    <location>
        <begin position="82"/>
        <end position="97"/>
    </location>
</feature>
<dbReference type="PANTHER" id="PTHR14428:SF5">
    <property type="entry name" value="NUCLEOLAR COMPLEX PROTEIN 3 HOMOLOG"/>
    <property type="match status" value="1"/>
</dbReference>
<proteinExistence type="inferred from homology"/>
<feature type="compositionally biased region" description="Basic and acidic residues" evidence="6">
    <location>
        <begin position="464"/>
        <end position="476"/>
    </location>
</feature>
<feature type="compositionally biased region" description="Acidic residues" evidence="6">
    <location>
        <begin position="52"/>
        <end position="64"/>
    </location>
</feature>